<comment type="caution">
    <text evidence="8">The sequence shown here is derived from an EMBL/GenBank/DDBJ whole genome shotgun (WGS) entry which is preliminary data.</text>
</comment>
<dbReference type="Pfam" id="PF00078">
    <property type="entry name" value="RVT_1"/>
    <property type="match status" value="1"/>
</dbReference>
<dbReference type="PANTHER" id="PTHR33050:SF7">
    <property type="entry name" value="RIBONUCLEASE H"/>
    <property type="match status" value="1"/>
</dbReference>
<protein>
    <submittedName>
        <fullName evidence="8">(diamondback moth) hypothetical protein</fullName>
    </submittedName>
</protein>
<dbReference type="GO" id="GO:0003676">
    <property type="term" value="F:nucleic acid binding"/>
    <property type="evidence" value="ECO:0007669"/>
    <property type="project" value="InterPro"/>
</dbReference>
<evidence type="ECO:0000313" key="9">
    <source>
        <dbReference type="Proteomes" id="UP000653454"/>
    </source>
</evidence>
<evidence type="ECO:0000256" key="3">
    <source>
        <dbReference type="ARBA" id="ARBA00022722"/>
    </source>
</evidence>
<proteinExistence type="predicted"/>
<accession>A0A8S4DV53</accession>
<dbReference type="InterPro" id="IPR041373">
    <property type="entry name" value="RT_RNaseH"/>
</dbReference>
<dbReference type="GO" id="GO:0016787">
    <property type="term" value="F:hydrolase activity"/>
    <property type="evidence" value="ECO:0007669"/>
    <property type="project" value="UniProtKB-KW"/>
</dbReference>
<keyword evidence="4" id="KW-0255">Endonuclease</keyword>
<evidence type="ECO:0000256" key="4">
    <source>
        <dbReference type="ARBA" id="ARBA00022759"/>
    </source>
</evidence>
<evidence type="ECO:0000256" key="5">
    <source>
        <dbReference type="ARBA" id="ARBA00022801"/>
    </source>
</evidence>
<keyword evidence="1" id="KW-0808">Transferase</keyword>
<keyword evidence="6" id="KW-0695">RNA-directed DNA polymerase</keyword>
<dbReference type="CDD" id="cd09275">
    <property type="entry name" value="RNase_HI_RT_DIRS1"/>
    <property type="match status" value="1"/>
</dbReference>
<dbReference type="Proteomes" id="UP000653454">
    <property type="component" value="Unassembled WGS sequence"/>
</dbReference>
<feature type="domain" description="Reverse transcriptase" evidence="7">
    <location>
        <begin position="11"/>
        <end position="193"/>
    </location>
</feature>
<reference evidence="8" key="1">
    <citation type="submission" date="2020-11" db="EMBL/GenBank/DDBJ databases">
        <authorList>
            <person name="Whiteford S."/>
        </authorList>
    </citation>
    <scope>NUCLEOTIDE SEQUENCE</scope>
</reference>
<gene>
    <name evidence="8" type="ORF">PLXY2_LOCUS3889</name>
</gene>
<keyword evidence="9" id="KW-1185">Reference proteome</keyword>
<dbReference type="PANTHER" id="PTHR33050">
    <property type="entry name" value="REVERSE TRANSCRIPTASE DOMAIN-CONTAINING PROTEIN"/>
    <property type="match status" value="1"/>
</dbReference>
<evidence type="ECO:0000259" key="7">
    <source>
        <dbReference type="PROSITE" id="PS50878"/>
    </source>
</evidence>
<dbReference type="InterPro" id="IPR043128">
    <property type="entry name" value="Rev_trsase/Diguanyl_cyclase"/>
</dbReference>
<dbReference type="InterPro" id="IPR043502">
    <property type="entry name" value="DNA/RNA_pol_sf"/>
</dbReference>
<dbReference type="CDD" id="cd01647">
    <property type="entry name" value="RT_LTR"/>
    <property type="match status" value="1"/>
</dbReference>
<dbReference type="AlphaFoldDB" id="A0A8S4DV53"/>
<keyword evidence="5" id="KW-0378">Hydrolase</keyword>
<evidence type="ECO:0000256" key="1">
    <source>
        <dbReference type="ARBA" id="ARBA00022679"/>
    </source>
</evidence>
<dbReference type="PROSITE" id="PS50878">
    <property type="entry name" value="RT_POL"/>
    <property type="match status" value="1"/>
</dbReference>
<dbReference type="Gene3D" id="3.10.10.10">
    <property type="entry name" value="HIV Type 1 Reverse Transcriptase, subunit A, domain 1"/>
    <property type="match status" value="1"/>
</dbReference>
<organism evidence="8 9">
    <name type="scientific">Plutella xylostella</name>
    <name type="common">Diamondback moth</name>
    <name type="synonym">Plutella maculipennis</name>
    <dbReference type="NCBI Taxonomy" id="51655"/>
    <lineage>
        <taxon>Eukaryota</taxon>
        <taxon>Metazoa</taxon>
        <taxon>Ecdysozoa</taxon>
        <taxon>Arthropoda</taxon>
        <taxon>Hexapoda</taxon>
        <taxon>Insecta</taxon>
        <taxon>Pterygota</taxon>
        <taxon>Neoptera</taxon>
        <taxon>Endopterygota</taxon>
        <taxon>Lepidoptera</taxon>
        <taxon>Glossata</taxon>
        <taxon>Ditrysia</taxon>
        <taxon>Yponomeutoidea</taxon>
        <taxon>Plutellidae</taxon>
        <taxon>Plutella</taxon>
    </lineage>
</organism>
<sequence length="565" mass="65164">MSELIAKMKSQKILETAKISPSFISPLFLVPKSDGTMRPIFNLKALNEFVLVDQFHLINMYRIPTFLQAKDWLCKIDLSQAYFHLAISQGHRRFLRLIYEHELLEMTCLPFGLSTAPKTFSILTNWIAQILREKNVRIVAYLDDYLIAHQSARVLQEHVTLTISTLQYLGWQINFEKSVLTPQKSVTYLGIVWDPWDNRKVLPENKCVTIVKKVSEVLEQKSVTIKDLQRVAGLLSFASFAVPRGRLNHRRLVMFLNSLPQNLTNDLYVMLQPVREELSWWVLNCHLPTPLHYPPPTHFLTTDASDLAWGAQLNNHALSGVWSKAEQTLHCNQKEMLAILHALQSHAHLMRHSCILMQCDNKTAVSYLRKEGGTRSVPLLEITYQILHLLDWYRIDFSIHHIPGKFNNHADHLSRHRRPPEWHLLPPCTEIVFKKFGLPMIDLFASEAAHVVFNYVTLDLRDRQAVFHDAFSVPWKYPLAWIFPPPFLIPKVLAHLNQSLGTFLIVVPRWHRVFWRADLKAQSLAAPFTLRNLQSYLIDTSTGLPPPNVAEMTLEVWKCGGGLNK</sequence>
<evidence type="ECO:0000313" key="8">
    <source>
        <dbReference type="EMBL" id="CAG9108378.1"/>
    </source>
</evidence>
<keyword evidence="2" id="KW-0548">Nucleotidyltransferase</keyword>
<dbReference type="InterPro" id="IPR052055">
    <property type="entry name" value="Hepadnavirus_pol/RT"/>
</dbReference>
<name>A0A8S4DV53_PLUXY</name>
<dbReference type="GO" id="GO:0004519">
    <property type="term" value="F:endonuclease activity"/>
    <property type="evidence" value="ECO:0007669"/>
    <property type="project" value="UniProtKB-KW"/>
</dbReference>
<dbReference type="EMBL" id="CAJHNJ030000010">
    <property type="protein sequence ID" value="CAG9108378.1"/>
    <property type="molecule type" value="Genomic_DNA"/>
</dbReference>
<dbReference type="Gene3D" id="3.30.70.270">
    <property type="match status" value="1"/>
</dbReference>
<dbReference type="Gene3D" id="3.30.420.10">
    <property type="entry name" value="Ribonuclease H-like superfamily/Ribonuclease H"/>
    <property type="match status" value="1"/>
</dbReference>
<dbReference type="GO" id="GO:0003964">
    <property type="term" value="F:RNA-directed DNA polymerase activity"/>
    <property type="evidence" value="ECO:0007669"/>
    <property type="project" value="UniProtKB-KW"/>
</dbReference>
<dbReference type="InterPro" id="IPR000477">
    <property type="entry name" value="RT_dom"/>
</dbReference>
<dbReference type="InterPro" id="IPR036397">
    <property type="entry name" value="RNaseH_sf"/>
</dbReference>
<dbReference type="Pfam" id="PF17917">
    <property type="entry name" value="RT_RNaseH"/>
    <property type="match status" value="1"/>
</dbReference>
<evidence type="ECO:0000256" key="2">
    <source>
        <dbReference type="ARBA" id="ARBA00022695"/>
    </source>
</evidence>
<keyword evidence="3" id="KW-0540">Nuclease</keyword>
<evidence type="ECO:0000256" key="6">
    <source>
        <dbReference type="ARBA" id="ARBA00022918"/>
    </source>
</evidence>
<dbReference type="SUPFAM" id="SSF56672">
    <property type="entry name" value="DNA/RNA polymerases"/>
    <property type="match status" value="1"/>
</dbReference>